<dbReference type="Proteomes" id="UP000537775">
    <property type="component" value="Unassembled WGS sequence"/>
</dbReference>
<gene>
    <name evidence="2" type="ORF">HD594_000451</name>
</gene>
<feature type="transmembrane region" description="Helical" evidence="1">
    <location>
        <begin position="21"/>
        <end position="40"/>
    </location>
</feature>
<keyword evidence="1" id="KW-1133">Transmembrane helix</keyword>
<sequence>MTTDPDAEPMPPFAARYLTHLWRGGYLWGVAGFAALQLIFGREPAAVLYGALVTLALLAVVAAFNLRRLERLATFRPRDVGVGETIDDHLPVSAVTAPDALQSARDAGVLWTATLVLATAGLSWGWVAILGFEPAGPAEFAAFVAVIVGSVAYLILAPSIVIALIIRARNAGILAHRPGALVLTGWFGLEDVITTGNLLRRLTSTPQPWWRARVRSFETVVADGEGIAFWRGGAHPIRQYLLPWDQVGPVAMTIVGVGSSPSPSGIAVNARLPEEDQGWAHVEFIPTRTSMLLAFPYTSPDKVSAFARAIEARRPYRTGFFRGASLEEWRTDIEGSLREGDLDEPALEDLLDELRLRREQQTAATAWVPAMLADSREDAGRIDEARALRAEADAWSRR</sequence>
<dbReference type="AlphaFoldDB" id="A0A7X0KTK1"/>
<dbReference type="EMBL" id="JACHML010000001">
    <property type="protein sequence ID" value="MBB6390138.1"/>
    <property type="molecule type" value="Genomic_DNA"/>
</dbReference>
<proteinExistence type="predicted"/>
<organism evidence="2 3">
    <name type="scientific">Microbacterium thalassium</name>
    <dbReference type="NCBI Taxonomy" id="362649"/>
    <lineage>
        <taxon>Bacteria</taxon>
        <taxon>Bacillati</taxon>
        <taxon>Actinomycetota</taxon>
        <taxon>Actinomycetes</taxon>
        <taxon>Micrococcales</taxon>
        <taxon>Microbacteriaceae</taxon>
        <taxon>Microbacterium</taxon>
    </lineage>
</organism>
<protein>
    <submittedName>
        <fullName evidence="2">Uncharacterized protein</fullName>
    </submittedName>
</protein>
<comment type="caution">
    <text evidence="2">The sequence shown here is derived from an EMBL/GenBank/DDBJ whole genome shotgun (WGS) entry which is preliminary data.</text>
</comment>
<evidence type="ECO:0000313" key="2">
    <source>
        <dbReference type="EMBL" id="MBB6390138.1"/>
    </source>
</evidence>
<accession>A0A7X0KTK1</accession>
<reference evidence="2 3" key="1">
    <citation type="submission" date="2020-08" db="EMBL/GenBank/DDBJ databases">
        <title>Sequencing the genomes of 1000 actinobacteria strains.</title>
        <authorList>
            <person name="Klenk H.-P."/>
        </authorList>
    </citation>
    <scope>NUCLEOTIDE SEQUENCE [LARGE SCALE GENOMIC DNA]</scope>
    <source>
        <strain evidence="2 3">DSM 12511</strain>
    </source>
</reference>
<name>A0A7X0KTK1_9MICO</name>
<keyword evidence="3" id="KW-1185">Reference proteome</keyword>
<keyword evidence="1" id="KW-0812">Transmembrane</keyword>
<evidence type="ECO:0000313" key="3">
    <source>
        <dbReference type="Proteomes" id="UP000537775"/>
    </source>
</evidence>
<keyword evidence="1" id="KW-0472">Membrane</keyword>
<evidence type="ECO:0000256" key="1">
    <source>
        <dbReference type="SAM" id="Phobius"/>
    </source>
</evidence>
<feature type="transmembrane region" description="Helical" evidence="1">
    <location>
        <begin position="109"/>
        <end position="129"/>
    </location>
</feature>
<feature type="transmembrane region" description="Helical" evidence="1">
    <location>
        <begin position="46"/>
        <end position="66"/>
    </location>
</feature>
<feature type="transmembrane region" description="Helical" evidence="1">
    <location>
        <begin position="141"/>
        <end position="166"/>
    </location>
</feature>
<dbReference type="RefSeq" id="WP_184749393.1">
    <property type="nucleotide sequence ID" value="NZ_BAAAJR010000003.1"/>
</dbReference>